<reference evidence="6" key="1">
    <citation type="submission" date="2022-08" db="EMBL/GenBank/DDBJ databases">
        <authorList>
            <person name="Kallberg Y."/>
            <person name="Tangrot J."/>
            <person name="Rosling A."/>
        </authorList>
    </citation>
    <scope>NUCLEOTIDE SEQUENCE</scope>
    <source>
        <strain evidence="6">Wild A</strain>
    </source>
</reference>
<dbReference type="PROSITE" id="PS01360">
    <property type="entry name" value="ZF_MYND_1"/>
    <property type="match status" value="1"/>
</dbReference>
<evidence type="ECO:0000313" key="6">
    <source>
        <dbReference type="EMBL" id="CAI2173195.1"/>
    </source>
</evidence>
<dbReference type="PROSITE" id="PS50865">
    <property type="entry name" value="ZF_MYND_2"/>
    <property type="match status" value="1"/>
</dbReference>
<dbReference type="AlphaFoldDB" id="A0A9W4SL84"/>
<comment type="caution">
    <text evidence="6">The sequence shown here is derived from an EMBL/GenBank/DDBJ whole genome shotgun (WGS) entry which is preliminary data.</text>
</comment>
<dbReference type="OrthoDB" id="437457at2759"/>
<keyword evidence="7" id="KW-1185">Reference proteome</keyword>
<dbReference type="EMBL" id="CAMKVN010001030">
    <property type="protein sequence ID" value="CAI2173195.1"/>
    <property type="molecule type" value="Genomic_DNA"/>
</dbReference>
<keyword evidence="1" id="KW-0479">Metal-binding</keyword>
<gene>
    <name evidence="6" type="ORF">FWILDA_LOCUS5964</name>
</gene>
<dbReference type="GO" id="GO:0008270">
    <property type="term" value="F:zinc ion binding"/>
    <property type="evidence" value="ECO:0007669"/>
    <property type="project" value="UniProtKB-KW"/>
</dbReference>
<dbReference type="Proteomes" id="UP001153678">
    <property type="component" value="Unassembled WGS sequence"/>
</dbReference>
<dbReference type="Gene3D" id="6.10.140.2220">
    <property type="match status" value="1"/>
</dbReference>
<protein>
    <submittedName>
        <fullName evidence="6">4246_t:CDS:1</fullName>
    </submittedName>
</protein>
<evidence type="ECO:0000256" key="2">
    <source>
        <dbReference type="ARBA" id="ARBA00022771"/>
    </source>
</evidence>
<dbReference type="InterPro" id="IPR002893">
    <property type="entry name" value="Znf_MYND"/>
</dbReference>
<sequence length="647" mass="74770">MKKCGVCQKPSTSQCAKCHQIYYCSKKCQKEDWKKHKISCGKLSVVKANEIIDRTEVAMNMPTSSFPNDKSEMLKHFTDMMFGIDKDNVANDWYVPDFEQEYAKIYPQEKDQIRILGSSKSSLKNLHFAESFINVDFEDFTHLMKRWSECSKELENFLTSPRKIGDIFTGKTKNPYVGDSGMGALSFSNMPKQSLILDKGKVHVAVGFVDLDFLLRAEIMTRENSLNQPNKFIGYEGSVYAVAKTNVIKEMMLVKAPIRSIIEVWFSTTWTMMTLNYFKNAVKNVLKYGNAPNNGPPNPTKNELHPKVRSLISHWNDSVKSPKSRKKAHKLWSKTFNFENAVFYVVADLVEPRDRVQTARHILTGEFPLMDDQQPNNLIASITMFNCNNGISPHSTSEFMHQMIPMDAILTRFQRKKTTFLNAMYEFLEQSITKICDWLSPPEGKSEKIDIYLHFQSVTNDYPELLTSIRQLDPWTMSWSNICDYFYAQEFHKMLQACSGEDTVHVMTSMNWITEVYGAHINEYDKSCRRDMLINAQKIVTMTLEFMDPSEYFRHTKIITHPYNLGDMIATRKVVDNWKDYFFKGQNLNIGEVSFLPYAQTHMTHTLLNITLTYNKEITIKTALTNTGQDDVFKLFSKFAKLGINLE</sequence>
<evidence type="ECO:0000256" key="3">
    <source>
        <dbReference type="ARBA" id="ARBA00022833"/>
    </source>
</evidence>
<keyword evidence="2 4" id="KW-0863">Zinc-finger</keyword>
<feature type="domain" description="MYND-type" evidence="5">
    <location>
        <begin position="4"/>
        <end position="40"/>
    </location>
</feature>
<organism evidence="6 7">
    <name type="scientific">Funneliformis geosporum</name>
    <dbReference type="NCBI Taxonomy" id="1117311"/>
    <lineage>
        <taxon>Eukaryota</taxon>
        <taxon>Fungi</taxon>
        <taxon>Fungi incertae sedis</taxon>
        <taxon>Mucoromycota</taxon>
        <taxon>Glomeromycotina</taxon>
        <taxon>Glomeromycetes</taxon>
        <taxon>Glomerales</taxon>
        <taxon>Glomeraceae</taxon>
        <taxon>Funneliformis</taxon>
    </lineage>
</organism>
<accession>A0A9W4SL84</accession>
<evidence type="ECO:0000256" key="4">
    <source>
        <dbReference type="PROSITE-ProRule" id="PRU00134"/>
    </source>
</evidence>
<proteinExistence type="predicted"/>
<evidence type="ECO:0000259" key="5">
    <source>
        <dbReference type="PROSITE" id="PS50865"/>
    </source>
</evidence>
<dbReference type="Pfam" id="PF01753">
    <property type="entry name" value="zf-MYND"/>
    <property type="match status" value="1"/>
</dbReference>
<name>A0A9W4SL84_9GLOM</name>
<evidence type="ECO:0000256" key="1">
    <source>
        <dbReference type="ARBA" id="ARBA00022723"/>
    </source>
</evidence>
<keyword evidence="3" id="KW-0862">Zinc</keyword>
<dbReference type="SUPFAM" id="SSF144232">
    <property type="entry name" value="HIT/MYND zinc finger-like"/>
    <property type="match status" value="1"/>
</dbReference>
<evidence type="ECO:0000313" key="7">
    <source>
        <dbReference type="Proteomes" id="UP001153678"/>
    </source>
</evidence>